<sequence>MPTELPAGLQEALRVVGGQAWPEGDEDGLNRIADAWKKVASDIVVLRDAMQTSAADVSRDMRGDFANAYRNYAETKVEDSLFKLKQSAQELSDLARNTAADIQAAKISICVQLGFVALAIATTFIPIIGGLISGGIVATVRFAIGQIIKGVVMNIANNGVKSVATNVAKNIAASVVKNVTVSSAKAAATNVAKNVAVNGVIGEGLAMAIEGGTQLGQIASGQRTDWNEDRLKGAAISGAFGGVGGGVAQSAADGLGKAAAQGAFGEAVKEGMKSATGQVTGATINAGLQGVGGYAGEKAADAAQRHDQANSYSFTSAMAGGFGKLGGGKAGHISEQQAHDVAKAGETAGKAADATAVGSVKTETLGPDSNAETTSVKTESSGLANTSGGSPATGTGEELPAYTGSTLPGYAEQGAGNDAGNTASHTETVAQQQTSGVSGGSGQQTAAEAGQTTVEQAQVTTEKQQPVTESGTDKFSSASTTSDGTSQSGTDAGTTTDGLQAVSSDLDQKAASEISNVAQGLSDVQHQGVGAHLDTGLDQGTGSEHAGQVQTATQHVGTAQEHDAAGDQGVSSEGVGQQTGSQHQETATQHGNSQHDASNQLRQEIFGEQGTATHQVELPQEAGSQHQDGSSQHQTPTPTEQPPGTTKQVTSHTTEHEVETRATHTEYGQPGTPVHSTEAVATKQETTGGTATKSTVQSSSDISSSHSSTETASSHAAQTLAISGESTQKPGTTPSTAQHETLAPTLDSTPKQETRATPPEHSTEQANTTQQTTPPVMLLLPDQPTANHSAANQPTGQPTGQRGPAPTTSPTNVPQRPATTSTGVSHTASQGSSHTPATESRPTTSTAQGQKPATTAAATTGDTRPANTSSGPLSEKAMGKQPMRSTQSSSDHVGGSSSFGPSRPVEVGGFGADWRGALREAFGRELTDEQYAALQKYAHAREARDVLEANPARSAAGGSQNAPSLLQSASEADARLADAQQQLDAVEHGLRQLLPDLNQDVLYAHYQNERAKYYAKFGRAPGGSPWPVGDQSVAPGQLTGPPGGEAGSSNYTAQSTSDGGTLAGQAPTRNTRNWRVPASGTPRRIALEQAVATARELGMKTTDIEKQYNIADSTASLLSSAGGYRKHAAGSGRSSVFDVQSRALLAERLGRAPDAVSSAELRAWQEYVSARVDRDVWQVLRDQAGRFGADVERDSAALRLGEAQMRLDNAASGLGGFVPDPAGLYQNYLDKRGADVVLSSTSKRTVPDDLADTGRKCQERWEPSADVVGKIVDDYVIRGKSLQQLGREHGRDMGSVRRILKHEKVQIRSVSEQRVLDGQRSYAVRSEFAEAQRLPGFDRDSAVRAIAEKHGFPTDYIERVLKVGKQSWSQEQLGAFLEHDQGDFLVSGSNEVSSQVGPSAGEQQGPALATGADEVDVSASHQQIDEAGSEYRSETQHSEHRPSRNPAGPTDMQGIVSSAHDGRSDGVGLGQGSVGSGGLWSQEQLGAFLEQDQGDFLVSGSNEVSSQVGPLAGEQQGPALVERRPGERYGAVPAGQLELGADAGHRSPQQVDAGAFAEDVVMAEDGLATGADEVDVSASHQQIDEAGSEYRSETQHSEHRPSRNPAGPTDMQGIVSSAHDGRSDGVGLGQGSVGSGGLWSQEQLGAFLEQDQGDFLVSGSNEVSSQVGPLAGEQQGPALVERRPGERYGAVPAGQLELGADAGHRSPQQVDAGAFAEDVVMAEDGLATGADEVDVSASHQQIDEAGSEYRSETQHSEHRPSRNPAGPTDMQGSAVRFEHVSGEHVSYMKRGTEARADFAAEIGAKYEAGWKVSELSKQYKISEMKIYGLLDDAGIKRTRFRSAPSTEGATAGAGSRKRPRAKTSAHLPPKGTVERLDLAKKVSADKHKGASWRDLADKYEISERSLQRLVDGVQKQGFQVESEAQFVEDAPASGGSSSFGPDQPMEIGDFGEHWRAALRKAFGREFTDEQYAASQNYAHAREMRDVLAANPARSAVGGSQNVQSLLQSAREADAELADAQEQLDTAKHQLQELLPDLDQDALYIDHQNERAKYYASRGRAPGGSPWPVGSQSVDAGQLTGAPGGEAGSSNYAAQSTLDTAANHQLDYVSIDMGTDAIELQELHHDTAPPASPETQHKQDLVATNLVKASDVDGTRLRADLDSAMTELGVDERTRNAFKAAFSDVQLKDDFTTLSEEGVTKSIGHGPEAVEVTVRTRLVGEESPVAGPVPGESQHEVETSGDYGKTSDESASTVRREKGVDLTGMFGLGTTNPMGAVEAGGSVKASAVPGWKFGTDSALQHSAEFELSANTRSTRHDLRYEITVTCHDGTSTTRSGTQESGVELTTPESLRTATEPTPATEARVPHPQHVHTAHVRGDNGLFGKITGALPENSPLRREIGTVGSTARGQLREAVSGGGLSLRAGDLLGGRTITKTLQYEHLGQTRTANVHITARPHSPTRLDASDVTVTDRSGAKTEHAASELTKQSTDVRFGGGALVAIPRAQDASFAAGARGDVNVQAKVGGTGSDEHTAKNTTGVASASEHSGSLRAYRTALDYDVHVDFDDGNSVHVGAHTVESGATVWMSPEHAAANGWDSPVQHAESSGTRSNAPELSTITPLSVFGSRIEFGGVDQMATELHQILDGDSLPPHDGLGHQPPHISKNVDRINALITPDSFAAHGADLVGDGWSFVLPRETHLGTSTGTEHVWVRIRAIPGRYEASPVPLPDGGELKGELTASALDEHTAKTKGNWLGTGGFGGVIPTDPNFPLRTAQISGSYTRKIGDFERTVTVTAGHENTSSWQTGTRYQNTQRVHYHIEVFGPNGRIGERSFAADATSEVPVGSRPPGGQAGEPPSTPAAEFRDHNSSTPLRPNGWKQAALSDDYAVHSLNLPHGMAEKLMREIKAFDGLGDDAAANDPLGHLGEDGVIAANRVHTFAGPTEVGANLDRAVTGTYHAQVERYRQGELVTGYSNSLGEAAMNLSLSNAKVIDYAESVSLELTAKNQGSTTRSEFAKTASDTSLDGRSNARLNQTATTVPQWTHTTAEESGAGNAASHAHESAKTRTYRGPGYLVSFDASIVLSGRNTEHAVALVGDSYSKSQWTHSQVDASDTIRVWVPADQIHQIGSDIEWHVERPQHDDAPLQVEGGQFTEPDYAKLGDGWVNVRPEVTRNLVSGLAGALGTLTHDQLPEAVRTSFVATLYHSAANLVSSAYSWLMDPSAGRLDSMVHSRLLPALAPSGLSALHADIVGGGLRTTYHYVGPLGRSDIMITIKGTEKPGRVEGVSDHWTLSEESKSTGKLTEQRTTATTHTEQGQAVFSVFPEGQIQRNPGTAAVGEISHKSQVTVEDSTSTETTHTSERTGRTVAFVHDLDLTITIEKTSGWGRLPQSLSFGVLDRLFPATTAEPIKVDVEISDAVRRLVPESDSLGLEQLHNSGIQSTVDWAAPKHELSSGSRAIVRATGVRAEIDALLAGGLGAGSEGSPAPSLSAGATDTRHWISAMTTQSALSADLAAAMSEGGYRIEGLDADRYFEAGALNHGQLKSLTLHAELRNPKITAAQEGSLFDSKQTSSSALKVEQSKTLAGGTAVRIGMGGLLWNANPAGPGPGQIGRMAGEFAIKGPAAQKVVTDTSEVGGKTAEQEHSLVGKTYLVTSDATWSITPEYRGSNVPEHWTDPRVVREPGGAVFWTDEAGLRSLGLEPPELHAESQPLPHEETAAEDGATSQDSDDAVHEENKADGGEQPHEVEDGSSDQQQPVEHDSGVVAESAGQPSLISDSSDAASTSMSDFLAPQRADDASTGQPHADESPQHQVDHGPEEHTAESTAEHQSQSNKGKQSWNPAQDADSTRSDEAPATSDHGGLVEAETGDAAWHQYLETLGREHPSEAGAPATKAAAWAAYVTAMAKQNLAAYDPALRGVGGSHTAPIEMARAQRSVAQAETDLAAAERGMRAWGLDPHTLLAEWEATRQNHGDVLPTGSSSVPDEPQGPAERTEQVPGTDHVLTTTLHGSRAGEYVLSDRDGTVLVQRFNLFEQGEAAGYVAVDHRGGSPTAWLFAADDANPVELGYSEANHDFGATFRLTELATGDFREYDLATRTVVHQYFGLRGQETFGGMWHDLRTGQVIVTDGLGRAHVGLGRKQTNGNIYVKLPDGDFVADPGNGAVVAQYLSDAVHLGTPSEHPRPFWADGHDIDVEPAERWQPAFVDPHGRFTQLSADSRWWRFVDPQGHVTLSQVVRPGEQTKLVGKLVRTIEAVEDGGPPEIHVKYEWYRVDLGTPEAPATAFVGVSDAGASHPLWQHEPTAAPEFDPLQAAVQRPSEATQIVPSPLWRADLDLLRRFDHRPFETIFEEGFAPLRPENSWPLGNGRSTEIDLVTYSAQNHVRSMFVSTTRWPEGIEDHPGTLYDIDAPGGVDVNATLGAASRYPEESEIAFPGGLRRQFIMGAETPDEPEWYLVNKHYDPLGPAAPLFGEPPIIQLENLVTSEGPAKPSTGIEAWEQYVRARAEVDRWTNDPAWQEVGESSSGSVAKQRAQQELDAARARLREAEQNLRSMGVEHPDATLAEQRARQAEDRAGRDAAGHPGGGASWSTPDQRFHVQTDENTGATLTTTLHGRQAGEFALRDANGLVLQQRMNLLDAGKESMGHVVMDRRPGMNEAVHYLPDGTTRTLRWEPLSQTEFRLVEADSGDYLRFDAPTRTLVEQRSGIFHEPNPESVQEQNVPQAESAQSSTTDGSDRQPDSARNDHTARNERTQFPDKHEAKLRGGSRDAWQPPGGSGHDATGAPAESSVSRSPQHTDMEVDLVPAYAKVDDLSRYGLADGDAEAFDSLFNSEDFASSEYAIGNWTIRGQSIDDIHFWGAVSQDGRWIGVVSDQPGYSVWHWYEQDKGLVTTSLFSIGGPAKAELVKLENSSSNTSSTPPIPPTAASSSDPTPDASSTSVNPGEQHDDPDSDPVAVMGTDQHGLQCPPFGGEKNHLLHPVDASGGFVQTEPGITAYRWLDEHPALALDYGLLPRDASRSDSLKFHVNGLGYTQFVSTTIDPRYHHNDRRYRYEIHASQPGIDVRKTFGARDIDWFALEREKEVAFLGPISPKDIVEVIEMVRGDHGWEKHVVWTAKGDTTDTDPTTPNQRPAIRNLRAGSDEEAMTLAKDVVEMEVLAYQAERRATRSVFMVDESQLPKFREELADAFRGGDGEKIDQLRMQLRNALYGKRTVAAESLQGVGMESKRARLPGAGQIESKAALQEVVEHGEPSHQQAAESSAAAAKAESLSDSLALKQEDGGSSGGHGSQEVMSEKRRGKLPWTQVHGGSEHGLGGDPATESAGHGTDVDSSPRRTDPGTDAATKSTTDATGSLSEAEHEAIDALADLGLDPQRVAEIRAEFVDLAATGHLEDHSSHLAANPGIREALQVIHANLDRIPEPGRARVRAWVADAVLATSLVPVRETAPAGLAGLDHAAVRQRFAVRALTPDRLETALAEIAKNLESWSDPFETDFSSLQHTDYQPEAGLPQRLAQLSLANLTPQARPKLRDSDLYQRLLGDEDALVDSMFAAGGHDTQHFLCTCTAAALNAEVLGKVPTTAGLLLVARNLADQVAQRIADPAKERAHLLDERDQLFGRTIRELVSDRVQEARREFDDIERRALELIDSGRRDPGAWADFNQRWGRSMQKLSVVMDPSQGPDSIPVLTNALFPGHWGWSVGISALLMVLDRPFRRFAGMDGQAMAEALRKTLHHDGRIRQVEFAKWVDEAGAAQAWQRVHRSGGVLLQTATHTLWLEAVQRDGQQAFLLHDPKKSHPDHYGPQAMLDRAGRSKMVAELVDPPFRPYEDSGSPQLTGRKSQRSTSDNLSAVAERSDSGADSTHITTGSPEEPGGSGHTPAQQLAEHSDGASESEPQSTEQSDGMQEQPPVEHTAGIPEVDVAAELAAFGLDEQRLEQVRAELREWVGDGRVEDYTADILSQPELGLALREIRANLDSVPGLDVARLKALVADAALVAALVPVRDGVIPGSAHRGTVTRNERLAVQPLSLPGLHELLTDIANVTSEGKDPFRARESLLRHSDYQPKQRASRRLTQLSLVNLNPHVRQQLVHDALFQQLLGSETALDNALFGVAGDSWRDLLAEHGLSAGTMPTAGGLLQVGRAVLRHLDDELAALTVQVSQTPAGRPRGGSGVDEFVRSKLAEARAAFDEIEQIAQDSFDSIEQTALAFIRSESDGNPVHHEQWAELTRAWSGTMRAMLTWDGPALDGLRGALSQAATGGGTREPVRVNSETDPAGLWERMLRCGGAVQARIGVDRQPLLIRVVRQGEERLFTIVDAESGEAQQLGLEAFTGWAQERDAVVTVPVESTTGQDAGTSDVDPVTQENNPDSGSSESSGETDTADDAEEPPRSMPTRDAAPASWTTAEYRWFGTDPVSTGPGGSTTKQRLVNGPFVHRAPEQMIDGGDQSFPRFLAARPALVDEHPPVRISGDGTLAIAAHGHGAKEVFATLEVVRRAQADLDRVGGAVRLRVDESSGIEFESGGRTKRLYRVLPDFGDGGVSDISKEFTRDVLGASPTHAVLYDTRPSGAGGTGKLATAQINTTSDKEISGTHELADALVSAAAEPELAAPEWAAGQVRRGWDQQEHDSPTPGEGYGRAFSRTGSGSSAVAAKLGINEHARPRVGEGYLIQPISHGTDDDGGRRFSLDFSGSDEGRRVERMRFYRFAPVVLESADGQHHIVLENTRRREADNRFLRTVLEKNIIHYATRVHELEQVLAEATTNEGTGPRALFADSLLKVIEHQQQLAELGDQDPAQIEGELAAAKGNAVRALSALSGEEFGTSGDQWWFEMFGRAPGESLFESDSHLGEKPNALVLTVIPDHDDKRMQVEFGAGSTQLDELATAQTQRFISKLAGNAAWLAKQGAPLPQVHITVESLPDELGAREQRSAAVVQELRKHAAALGLDVGTMPVVIEHRVRDVEALRAQRSEFGFDDDEPIRTAVRVHAQLSGPGADKPDPTPQELAELARTTGLHRAQTPLGKYLGKHTEVTTEEIDRMREIVRTARQLDPDRGDDPDWLTSVRRISDLQQRSGAADLDALVRQVFGLADDAEVHPWERRQLADLVPHAKRSGRPVALSDLINARKAHQWPTPAPPPEPVPNEIAF</sequence>
<feature type="coiled-coil region" evidence="1">
    <location>
        <begin position="5612"/>
        <end position="5639"/>
    </location>
</feature>
<dbReference type="SUPFAM" id="SSF56399">
    <property type="entry name" value="ADP-ribosylation"/>
    <property type="match status" value="2"/>
</dbReference>
<feature type="compositionally biased region" description="Basic and acidic residues" evidence="2">
    <location>
        <begin position="1588"/>
        <end position="1601"/>
    </location>
</feature>
<feature type="region of interest" description="Disordered" evidence="2">
    <location>
        <begin position="2054"/>
        <end position="2090"/>
    </location>
</feature>
<feature type="region of interest" description="Disordered" evidence="2">
    <location>
        <begin position="342"/>
        <end position="498"/>
    </location>
</feature>
<dbReference type="Pfam" id="PF25547">
    <property type="entry name" value="WXG100_2"/>
    <property type="match status" value="1"/>
</dbReference>
<feature type="domain" description="Pierisin-like" evidence="3">
    <location>
        <begin position="4989"/>
        <end position="5095"/>
    </location>
</feature>
<gene>
    <name evidence="5" type="ORF">E1288_30250</name>
</gene>
<feature type="compositionally biased region" description="Basic and acidic residues" evidence="2">
    <location>
        <begin position="5319"/>
        <end position="5330"/>
    </location>
</feature>
<feature type="region of interest" description="Disordered" evidence="2">
    <location>
        <begin position="4901"/>
        <end position="4954"/>
    </location>
</feature>
<feature type="region of interest" description="Disordered" evidence="2">
    <location>
        <begin position="4510"/>
        <end position="4531"/>
    </location>
</feature>
<evidence type="ECO:0000313" key="6">
    <source>
        <dbReference type="Proteomes" id="UP000294947"/>
    </source>
</evidence>
<feature type="compositionally biased region" description="Low complexity" evidence="2">
    <location>
        <begin position="476"/>
        <end position="498"/>
    </location>
</feature>
<feature type="region of interest" description="Disordered" evidence="2">
    <location>
        <begin position="1840"/>
        <end position="1868"/>
    </location>
</feature>
<feature type="region of interest" description="Disordered" evidence="2">
    <location>
        <begin position="3700"/>
        <end position="3858"/>
    </location>
</feature>
<keyword evidence="6" id="KW-1185">Reference proteome</keyword>
<feature type="domain" description="Outer membrane channel protein CpnT-like N-terminal" evidence="4">
    <location>
        <begin position="18"/>
        <end position="131"/>
    </location>
</feature>
<feature type="compositionally biased region" description="Polar residues" evidence="2">
    <location>
        <begin position="2328"/>
        <end position="2339"/>
    </location>
</feature>
<feature type="compositionally biased region" description="Polar residues" evidence="2">
    <location>
        <begin position="764"/>
        <end position="774"/>
    </location>
</feature>
<feature type="region of interest" description="Disordered" evidence="2">
    <location>
        <begin position="5811"/>
        <end position="5899"/>
    </location>
</feature>
<comment type="caution">
    <text evidence="5">The sequence shown here is derived from an EMBL/GenBank/DDBJ whole genome shotgun (WGS) entry which is preliminary data.</text>
</comment>
<feature type="compositionally biased region" description="Polar residues" evidence="2">
    <location>
        <begin position="370"/>
        <end position="393"/>
    </location>
</feature>
<feature type="compositionally biased region" description="Low complexity" evidence="2">
    <location>
        <begin position="692"/>
        <end position="714"/>
    </location>
</feature>
<feature type="compositionally biased region" description="Low complexity" evidence="2">
    <location>
        <begin position="4903"/>
        <end position="4932"/>
    </location>
</feature>
<feature type="compositionally biased region" description="Low complexity" evidence="2">
    <location>
        <begin position="5331"/>
        <end position="5345"/>
    </location>
</feature>
<feature type="region of interest" description="Disordered" evidence="2">
    <location>
        <begin position="5238"/>
        <end position="5348"/>
    </location>
</feature>
<feature type="region of interest" description="Disordered" evidence="2">
    <location>
        <begin position="1730"/>
        <end position="1771"/>
    </location>
</feature>
<feature type="compositionally biased region" description="Basic and acidic residues" evidence="2">
    <location>
        <begin position="3700"/>
        <end position="3713"/>
    </location>
</feature>
<feature type="compositionally biased region" description="Polar residues" evidence="2">
    <location>
        <begin position="5820"/>
        <end position="5837"/>
    </location>
</feature>
<feature type="region of interest" description="Disordered" evidence="2">
    <location>
        <begin position="6333"/>
        <end position="6389"/>
    </location>
</feature>
<feature type="compositionally biased region" description="Polar residues" evidence="2">
    <location>
        <begin position="715"/>
        <end position="739"/>
    </location>
</feature>
<feature type="region of interest" description="Disordered" evidence="2">
    <location>
        <begin position="2328"/>
        <end position="2367"/>
    </location>
</feature>
<feature type="domain" description="Pierisin-like" evidence="3">
    <location>
        <begin position="4331"/>
        <end position="4444"/>
    </location>
</feature>
<feature type="compositionally biased region" description="Gly residues" evidence="2">
    <location>
        <begin position="1465"/>
        <end position="1475"/>
    </location>
</feature>
<feature type="compositionally biased region" description="Polar residues" evidence="2">
    <location>
        <begin position="569"/>
        <end position="597"/>
    </location>
</feature>
<feature type="compositionally biased region" description="Polar residues" evidence="2">
    <location>
        <begin position="419"/>
        <end position="428"/>
    </location>
</feature>
<feature type="compositionally biased region" description="Polar residues" evidence="2">
    <location>
        <begin position="6333"/>
        <end position="6342"/>
    </location>
</feature>
<feature type="coiled-coil region" evidence="1">
    <location>
        <begin position="2002"/>
        <end position="2029"/>
    </location>
</feature>
<feature type="compositionally biased region" description="Low complexity" evidence="2">
    <location>
        <begin position="846"/>
        <end position="866"/>
    </location>
</feature>
<feature type="region of interest" description="Disordered" evidence="2">
    <location>
        <begin position="531"/>
        <end position="597"/>
    </location>
</feature>
<feature type="region of interest" description="Disordered" evidence="2">
    <location>
        <begin position="6608"/>
        <end position="6628"/>
    </location>
</feature>
<feature type="region of interest" description="Disordered" evidence="2">
    <location>
        <begin position="2522"/>
        <end position="2543"/>
    </location>
</feature>
<dbReference type="EMBL" id="SMKW01000050">
    <property type="protein sequence ID" value="TDD42211.1"/>
    <property type="molecule type" value="Genomic_DNA"/>
</dbReference>
<feature type="compositionally biased region" description="Low complexity" evidence="2">
    <location>
        <begin position="443"/>
        <end position="465"/>
    </location>
</feature>
<evidence type="ECO:0000259" key="4">
    <source>
        <dbReference type="Pfam" id="PF25547"/>
    </source>
</evidence>
<organism evidence="5 6">
    <name type="scientific">Saccharopolyspora elongata</name>
    <dbReference type="NCBI Taxonomy" id="2530387"/>
    <lineage>
        <taxon>Bacteria</taxon>
        <taxon>Bacillati</taxon>
        <taxon>Actinomycetota</taxon>
        <taxon>Actinomycetes</taxon>
        <taxon>Pseudonocardiales</taxon>
        <taxon>Pseudonocardiaceae</taxon>
        <taxon>Saccharopolyspora</taxon>
    </lineage>
</organism>
<feature type="compositionally biased region" description="Polar residues" evidence="2">
    <location>
        <begin position="1387"/>
        <end position="1397"/>
    </location>
</feature>
<feature type="compositionally biased region" description="Basic and acidic residues" evidence="2">
    <location>
        <begin position="1429"/>
        <end position="1442"/>
    </location>
</feature>
<feature type="compositionally biased region" description="Low complexity" evidence="2">
    <location>
        <begin position="623"/>
        <end position="652"/>
    </location>
</feature>
<feature type="region of interest" description="Disordered" evidence="2">
    <location>
        <begin position="3967"/>
        <end position="3995"/>
    </location>
</feature>
<evidence type="ECO:0000256" key="2">
    <source>
        <dbReference type="SAM" id="MobiDB-lite"/>
    </source>
</evidence>
<proteinExistence type="predicted"/>
<feature type="region of interest" description="Disordered" evidence="2">
    <location>
        <begin position="4703"/>
        <end position="4789"/>
    </location>
</feature>
<reference evidence="5 6" key="1">
    <citation type="submission" date="2019-03" db="EMBL/GenBank/DDBJ databases">
        <title>Draft genome sequences of novel Actinobacteria.</title>
        <authorList>
            <person name="Sahin N."/>
            <person name="Ay H."/>
            <person name="Saygin H."/>
        </authorList>
    </citation>
    <scope>NUCLEOTIDE SEQUENCE [LARGE SCALE GENOMIC DNA]</scope>
    <source>
        <strain evidence="5 6">7K502</strain>
    </source>
</reference>
<feature type="compositionally biased region" description="Polar residues" evidence="2">
    <location>
        <begin position="5847"/>
        <end position="5857"/>
    </location>
</feature>
<feature type="compositionally biased region" description="Polar residues" evidence="2">
    <location>
        <begin position="5882"/>
        <end position="5893"/>
    </location>
</feature>
<feature type="compositionally biased region" description="Basic and acidic residues" evidence="2">
    <location>
        <begin position="3800"/>
        <end position="3822"/>
    </location>
</feature>
<feature type="region of interest" description="Disordered" evidence="2">
    <location>
        <begin position="952"/>
        <end position="973"/>
    </location>
</feature>
<feature type="compositionally biased region" description="Polar residues" evidence="2">
    <location>
        <begin position="3823"/>
        <end position="3837"/>
    </location>
</feature>
<dbReference type="InterPro" id="IPR057746">
    <property type="entry name" value="CpnT-like_N"/>
</dbReference>
<feature type="compositionally biased region" description="Low complexity" evidence="2">
    <location>
        <begin position="885"/>
        <end position="900"/>
    </location>
</feature>
<feature type="region of interest" description="Disordered" evidence="2">
    <location>
        <begin position="3037"/>
        <end position="3059"/>
    </location>
</feature>
<dbReference type="InterPro" id="IPR054695">
    <property type="entry name" value="Pierisin-like_dom"/>
</dbReference>
<protein>
    <submittedName>
        <fullName evidence="5">Uncharacterized protein</fullName>
    </submittedName>
</protein>
<feature type="region of interest" description="Disordered" evidence="2">
    <location>
        <begin position="1571"/>
        <end position="1634"/>
    </location>
</feature>
<feature type="compositionally biased region" description="Gly residues" evidence="2">
    <location>
        <begin position="1624"/>
        <end position="1634"/>
    </location>
</feature>
<feature type="compositionally biased region" description="Polar residues" evidence="2">
    <location>
        <begin position="538"/>
        <end position="557"/>
    </location>
</feature>
<feature type="compositionally biased region" description="Polar residues" evidence="2">
    <location>
        <begin position="466"/>
        <end position="475"/>
    </location>
</feature>
<dbReference type="Pfam" id="PF22596">
    <property type="entry name" value="Scabin-like"/>
    <property type="match status" value="2"/>
</dbReference>
<keyword evidence="1" id="KW-0175">Coiled coil</keyword>
<feature type="compositionally biased region" description="Polar residues" evidence="2">
    <location>
        <begin position="4707"/>
        <end position="4726"/>
    </location>
</feature>
<feature type="compositionally biased region" description="Low complexity" evidence="2">
    <location>
        <begin position="3772"/>
        <end position="3784"/>
    </location>
</feature>
<dbReference type="OrthoDB" id="3877861at2"/>
<feature type="region of interest" description="Disordered" evidence="2">
    <location>
        <begin position="2221"/>
        <end position="2254"/>
    </location>
</feature>
<feature type="region of interest" description="Disordered" evidence="2">
    <location>
        <begin position="4545"/>
        <end position="4586"/>
    </location>
</feature>
<dbReference type="RefSeq" id="WP_132491115.1">
    <property type="nucleotide sequence ID" value="NZ_SMKW01000050.1"/>
</dbReference>
<feature type="compositionally biased region" description="Basic and acidic residues" evidence="2">
    <location>
        <begin position="4727"/>
        <end position="4760"/>
    </location>
</feature>
<dbReference type="Proteomes" id="UP000294947">
    <property type="component" value="Unassembled WGS sequence"/>
</dbReference>
<feature type="region of interest" description="Disordered" evidence="2">
    <location>
        <begin position="3002"/>
        <end position="3023"/>
    </location>
</feature>
<feature type="compositionally biased region" description="Low complexity" evidence="2">
    <location>
        <begin position="5249"/>
        <end position="5268"/>
    </location>
</feature>
<feature type="compositionally biased region" description="Polar residues" evidence="2">
    <location>
        <begin position="2532"/>
        <end position="2543"/>
    </location>
</feature>
<feature type="compositionally biased region" description="Polar residues" evidence="2">
    <location>
        <begin position="957"/>
        <end position="970"/>
    </location>
</feature>
<evidence type="ECO:0000259" key="3">
    <source>
        <dbReference type="Pfam" id="PF22596"/>
    </source>
</evidence>
<accession>A0A4R4YC74</accession>
<feature type="compositionally biased region" description="Low complexity" evidence="2">
    <location>
        <begin position="6356"/>
        <end position="6366"/>
    </location>
</feature>
<feature type="compositionally biased region" description="Basic and acidic residues" evidence="2">
    <location>
        <begin position="3726"/>
        <end position="3744"/>
    </location>
</feature>
<dbReference type="Gene3D" id="3.90.210.10">
    <property type="entry name" value="Heat-Labile Enterotoxin, subunit A"/>
    <property type="match status" value="2"/>
</dbReference>
<evidence type="ECO:0000313" key="5">
    <source>
        <dbReference type="EMBL" id="TDD42211.1"/>
    </source>
</evidence>
<evidence type="ECO:0000256" key="1">
    <source>
        <dbReference type="SAM" id="Coils"/>
    </source>
</evidence>
<feature type="compositionally biased region" description="Basic and acidic residues" evidence="2">
    <location>
        <begin position="4545"/>
        <end position="4573"/>
    </location>
</feature>
<feature type="compositionally biased region" description="Basic and acidic residues" evidence="2">
    <location>
        <begin position="1747"/>
        <end position="1760"/>
    </location>
</feature>
<feature type="compositionally biased region" description="Polar residues" evidence="2">
    <location>
        <begin position="1047"/>
        <end position="1059"/>
    </location>
</feature>
<feature type="region of interest" description="Disordered" evidence="2">
    <location>
        <begin position="1387"/>
        <end position="1475"/>
    </location>
</feature>
<feature type="region of interest" description="Disordered" evidence="2">
    <location>
        <begin position="2833"/>
        <end position="2873"/>
    </location>
</feature>
<feature type="region of interest" description="Disordered" evidence="2">
    <location>
        <begin position="620"/>
        <end position="905"/>
    </location>
</feature>
<feature type="region of interest" description="Disordered" evidence="2">
    <location>
        <begin position="1025"/>
        <end position="1077"/>
    </location>
</feature>
<feature type="compositionally biased region" description="Polar residues" evidence="2">
    <location>
        <begin position="784"/>
        <end position="845"/>
    </location>
</feature>
<feature type="compositionally biased region" description="Low complexity" evidence="2">
    <location>
        <begin position="2351"/>
        <end position="2361"/>
    </location>
</feature>
<feature type="compositionally biased region" description="Basic and acidic residues" evidence="2">
    <location>
        <begin position="653"/>
        <end position="664"/>
    </location>
</feature>
<name>A0A4R4YC74_9PSEU</name>